<dbReference type="Proteomes" id="UP000094455">
    <property type="component" value="Unassembled WGS sequence"/>
</dbReference>
<accession>A0A1E3NJ65</accession>
<keyword evidence="2" id="KW-1185">Reference proteome</keyword>
<dbReference type="EMBL" id="KV454004">
    <property type="protein sequence ID" value="ODQ45618.1"/>
    <property type="molecule type" value="Genomic_DNA"/>
</dbReference>
<dbReference type="RefSeq" id="XP_019016731.1">
    <property type="nucleotide sequence ID" value="XM_019160295.1"/>
</dbReference>
<dbReference type="GeneID" id="30176982"/>
<organism evidence="1 2">
    <name type="scientific">Pichia membranifaciens NRRL Y-2026</name>
    <dbReference type="NCBI Taxonomy" id="763406"/>
    <lineage>
        <taxon>Eukaryota</taxon>
        <taxon>Fungi</taxon>
        <taxon>Dikarya</taxon>
        <taxon>Ascomycota</taxon>
        <taxon>Saccharomycotina</taxon>
        <taxon>Pichiomycetes</taxon>
        <taxon>Pichiales</taxon>
        <taxon>Pichiaceae</taxon>
        <taxon>Pichia</taxon>
    </lineage>
</organism>
<gene>
    <name evidence="1" type="ORF">PICMEDRAFT_142558</name>
</gene>
<sequence>MSLFLSNAADAGIPHRRHVDCWAHAAPRAWPTQSKPASFADGQSRAAACCVQHAARCTLHLAAMARNNLADLGRSPGFAPRQLCTKAYARSPLPASGGGAPVRRCSFLAIRFSVSGDGRAAYF</sequence>
<reference evidence="1 2" key="1">
    <citation type="journal article" date="2016" name="Proc. Natl. Acad. Sci. U.S.A.">
        <title>Comparative genomics of biotechnologically important yeasts.</title>
        <authorList>
            <person name="Riley R."/>
            <person name="Haridas S."/>
            <person name="Wolfe K.H."/>
            <person name="Lopes M.R."/>
            <person name="Hittinger C.T."/>
            <person name="Goeker M."/>
            <person name="Salamov A.A."/>
            <person name="Wisecaver J.H."/>
            <person name="Long T.M."/>
            <person name="Calvey C.H."/>
            <person name="Aerts A.L."/>
            <person name="Barry K.W."/>
            <person name="Choi C."/>
            <person name="Clum A."/>
            <person name="Coughlan A.Y."/>
            <person name="Deshpande S."/>
            <person name="Douglass A.P."/>
            <person name="Hanson S.J."/>
            <person name="Klenk H.-P."/>
            <person name="LaButti K.M."/>
            <person name="Lapidus A."/>
            <person name="Lindquist E.A."/>
            <person name="Lipzen A.M."/>
            <person name="Meier-Kolthoff J.P."/>
            <person name="Ohm R.A."/>
            <person name="Otillar R.P."/>
            <person name="Pangilinan J.L."/>
            <person name="Peng Y."/>
            <person name="Rokas A."/>
            <person name="Rosa C.A."/>
            <person name="Scheuner C."/>
            <person name="Sibirny A.A."/>
            <person name="Slot J.C."/>
            <person name="Stielow J.B."/>
            <person name="Sun H."/>
            <person name="Kurtzman C.P."/>
            <person name="Blackwell M."/>
            <person name="Grigoriev I.V."/>
            <person name="Jeffries T.W."/>
        </authorList>
    </citation>
    <scope>NUCLEOTIDE SEQUENCE [LARGE SCALE GENOMIC DNA]</scope>
    <source>
        <strain evidence="1 2">NRRL Y-2026</strain>
    </source>
</reference>
<evidence type="ECO:0000313" key="1">
    <source>
        <dbReference type="EMBL" id="ODQ45618.1"/>
    </source>
</evidence>
<proteinExistence type="predicted"/>
<evidence type="ECO:0000313" key="2">
    <source>
        <dbReference type="Proteomes" id="UP000094455"/>
    </source>
</evidence>
<protein>
    <submittedName>
        <fullName evidence="1">Uncharacterized protein</fullName>
    </submittedName>
</protein>
<name>A0A1E3NJ65_9ASCO</name>
<dbReference type="AlphaFoldDB" id="A0A1E3NJ65"/>